<dbReference type="InParanoid" id="W0RVM3"/>
<gene>
    <name evidence="3" type="ORF">J421_6098</name>
</gene>
<dbReference type="RefSeq" id="WP_025414930.1">
    <property type="nucleotide sequence ID" value="NZ_CP007130.1"/>
</dbReference>
<dbReference type="KEGG" id="gba:J421_6098"/>
<dbReference type="InterPro" id="IPR041916">
    <property type="entry name" value="Anti_sigma_zinc_sf"/>
</dbReference>
<dbReference type="InterPro" id="IPR027383">
    <property type="entry name" value="Znf_put"/>
</dbReference>
<protein>
    <recommendedName>
        <fullName evidence="2">Putative zinc-finger domain-containing protein</fullName>
    </recommendedName>
</protein>
<dbReference type="Pfam" id="PF13490">
    <property type="entry name" value="zf-HC2"/>
    <property type="match status" value="1"/>
</dbReference>
<feature type="region of interest" description="Disordered" evidence="1">
    <location>
        <begin position="1"/>
        <end position="26"/>
    </location>
</feature>
<feature type="domain" description="Putative zinc-finger" evidence="2">
    <location>
        <begin position="19"/>
        <end position="41"/>
    </location>
</feature>
<reference evidence="3 4" key="1">
    <citation type="journal article" date="2014" name="Genome Announc.">
        <title>Genome Sequence and Methylome of Soil Bacterium Gemmatirosa kalamazoonensis KBS708T, a Member of the Rarely Cultivated Gemmatimonadetes Phylum.</title>
        <authorList>
            <person name="Debruyn J.M."/>
            <person name="Radosevich M."/>
            <person name="Wommack K.E."/>
            <person name="Polson S.W."/>
            <person name="Hauser L.J."/>
            <person name="Fawaz M.N."/>
            <person name="Korlach J."/>
            <person name="Tsai Y.C."/>
        </authorList>
    </citation>
    <scope>NUCLEOTIDE SEQUENCE [LARGE SCALE GENOMIC DNA]</scope>
    <source>
        <strain evidence="3 4">KBS708</strain>
        <plasmid evidence="4">Plasmid 2</plasmid>
    </source>
</reference>
<dbReference type="HOGENOM" id="CLU_1223280_0_0_0"/>
<evidence type="ECO:0000313" key="4">
    <source>
        <dbReference type="Proteomes" id="UP000019151"/>
    </source>
</evidence>
<keyword evidence="3" id="KW-0614">Plasmid</keyword>
<proteinExistence type="predicted"/>
<name>W0RVM3_9BACT</name>
<accession>W0RVM3</accession>
<keyword evidence="4" id="KW-1185">Reference proteome</keyword>
<organism evidence="3 4">
    <name type="scientific">Gemmatirosa kalamazoonensis</name>
    <dbReference type="NCBI Taxonomy" id="861299"/>
    <lineage>
        <taxon>Bacteria</taxon>
        <taxon>Pseudomonadati</taxon>
        <taxon>Gemmatimonadota</taxon>
        <taxon>Gemmatimonadia</taxon>
        <taxon>Gemmatimonadales</taxon>
        <taxon>Gemmatimonadaceae</taxon>
        <taxon>Gemmatirosa</taxon>
    </lineage>
</organism>
<evidence type="ECO:0000259" key="2">
    <source>
        <dbReference type="Pfam" id="PF13490"/>
    </source>
</evidence>
<dbReference type="AlphaFoldDB" id="W0RVM3"/>
<geneLocation type="plasmid" evidence="3 4">
    <name>2</name>
</geneLocation>
<evidence type="ECO:0000256" key="1">
    <source>
        <dbReference type="SAM" id="MobiDB-lite"/>
    </source>
</evidence>
<dbReference type="Gene3D" id="1.10.10.1320">
    <property type="entry name" value="Anti-sigma factor, zinc-finger domain"/>
    <property type="match status" value="1"/>
</dbReference>
<sequence>MTAFDTGQHLTEAERQGAADGSLPEPRRRRVAEHLAACGECDADVARLRRVVTLARASEPLAAPLDELWPDIRARIERDKVVALVPAAPPPRRAIRWQWVSGLGAAGLAAAAGLVMVLRANRPAPIDGSAPAGSSGDAAFVSAEADSSRAYEQQVQALLDEMALRRAMLRPDVAARMDHDVRVIDAAIAELQDALRHDPNNAALRQLLAASYRQKRDLLKRVANAS</sequence>
<evidence type="ECO:0000313" key="3">
    <source>
        <dbReference type="EMBL" id="AHG93633.1"/>
    </source>
</evidence>
<dbReference type="EMBL" id="CP007130">
    <property type="protein sequence ID" value="AHG93633.1"/>
    <property type="molecule type" value="Genomic_DNA"/>
</dbReference>
<dbReference type="Proteomes" id="UP000019151">
    <property type="component" value="Plasmid 2"/>
</dbReference>